<dbReference type="EMBL" id="MUXN01000015">
    <property type="protein sequence ID" value="OOC04895.1"/>
    <property type="molecule type" value="Genomic_DNA"/>
</dbReference>
<dbReference type="Proteomes" id="UP000014137">
    <property type="component" value="Unassembled WGS sequence"/>
</dbReference>
<accession>M2PGF5</accession>
<evidence type="ECO:0000313" key="4">
    <source>
        <dbReference type="Proteomes" id="UP000188551"/>
    </source>
</evidence>
<reference evidence="1 3" key="1">
    <citation type="submission" date="2012-10" db="EMBL/GenBank/DDBJ databases">
        <title>Genome assembly of Amycolatopsis azurea DSM 43854.</title>
        <authorList>
            <person name="Khatri I."/>
            <person name="Kaur I."/>
            <person name="Subramanian S."/>
            <person name="Mayilraj S."/>
        </authorList>
    </citation>
    <scope>NUCLEOTIDE SEQUENCE [LARGE SCALE GENOMIC DNA]</scope>
    <source>
        <strain evidence="1 3">DSM 43854</strain>
    </source>
</reference>
<dbReference type="RefSeq" id="WP_005165442.1">
    <property type="nucleotide sequence ID" value="NZ_ANMG01000074.1"/>
</dbReference>
<protein>
    <submittedName>
        <fullName evidence="1">Uncharacterized protein</fullName>
    </submittedName>
</protein>
<dbReference type="AlphaFoldDB" id="M2PGF5"/>
<gene>
    <name evidence="2" type="ORF">B0293_20815</name>
    <name evidence="1" type="ORF">C791_7254</name>
</gene>
<sequence>MPDAATSAELDIDCGFTRADSFVYTTKPETVEGLEREAEAAAEAGLPAGPPSTVMSRCCGC</sequence>
<proteinExistence type="predicted"/>
<evidence type="ECO:0000313" key="3">
    <source>
        <dbReference type="Proteomes" id="UP000014137"/>
    </source>
</evidence>
<reference evidence="2 4" key="2">
    <citation type="submission" date="2017-02" db="EMBL/GenBank/DDBJ databases">
        <title>Amycolatopsis azurea DSM 43854 draft genome.</title>
        <authorList>
            <person name="Mayilraj S."/>
        </authorList>
    </citation>
    <scope>NUCLEOTIDE SEQUENCE [LARGE SCALE GENOMIC DNA]</scope>
    <source>
        <strain evidence="2 4">DSM 43854</strain>
    </source>
</reference>
<evidence type="ECO:0000313" key="1">
    <source>
        <dbReference type="EMBL" id="EMD23428.1"/>
    </source>
</evidence>
<name>M2PGF5_9PSEU</name>
<dbReference type="EMBL" id="ANMG01000074">
    <property type="protein sequence ID" value="EMD23428.1"/>
    <property type="molecule type" value="Genomic_DNA"/>
</dbReference>
<evidence type="ECO:0000313" key="2">
    <source>
        <dbReference type="EMBL" id="OOC04895.1"/>
    </source>
</evidence>
<dbReference type="PATRIC" id="fig|1238180.3.peg.6856"/>
<keyword evidence="4" id="KW-1185">Reference proteome</keyword>
<dbReference type="Proteomes" id="UP000188551">
    <property type="component" value="Unassembled WGS sequence"/>
</dbReference>
<organism evidence="1 3">
    <name type="scientific">Amycolatopsis azurea DSM 43854</name>
    <dbReference type="NCBI Taxonomy" id="1238180"/>
    <lineage>
        <taxon>Bacteria</taxon>
        <taxon>Bacillati</taxon>
        <taxon>Actinomycetota</taxon>
        <taxon>Actinomycetes</taxon>
        <taxon>Pseudonocardiales</taxon>
        <taxon>Pseudonocardiaceae</taxon>
        <taxon>Amycolatopsis</taxon>
    </lineage>
</organism>
<comment type="caution">
    <text evidence="1">The sequence shown here is derived from an EMBL/GenBank/DDBJ whole genome shotgun (WGS) entry which is preliminary data.</text>
</comment>